<gene>
    <name evidence="3" type="ORF">GJV82_09835</name>
</gene>
<organism evidence="3 4">
    <name type="scientific">Cellulosimicrobium composti</name>
    <dbReference type="NCBI Taxonomy" id="2672572"/>
    <lineage>
        <taxon>Bacteria</taxon>
        <taxon>Bacillati</taxon>
        <taxon>Actinomycetota</taxon>
        <taxon>Actinomycetes</taxon>
        <taxon>Micrococcales</taxon>
        <taxon>Promicromonosporaceae</taxon>
        <taxon>Cellulosimicrobium</taxon>
    </lineage>
</organism>
<sequence length="286" mass="30713">MGDLFRTARRGTYEEFVAVHEPARANVADSTGSTLLHAALANKPPERARIAGRLLDDGADAAAVTRAGATTAHVLLGSARLDAATDAPLLRRLLDGGCDPNRSHERFGTPLMTLARQLTFTDAELAPFYDVLLDAPGLDPLAPPPPERSTLEAVTLLGEQRADLARRLTDLLHERAATEGAAAGTPAVADRAAALAVATGVLAELERDLGRPLALWEGDPDVEPVADHGDVWVVMWNSVDYLRSKDFSEQVLMGPVVVPKDGRPWFVPPTAYPTEEALDRWRRGAL</sequence>
<dbReference type="EMBL" id="WMKA01000019">
    <property type="protein sequence ID" value="MTG89242.1"/>
    <property type="molecule type" value="Genomic_DNA"/>
</dbReference>
<evidence type="ECO:0000313" key="4">
    <source>
        <dbReference type="Proteomes" id="UP000440668"/>
    </source>
</evidence>
<accession>A0A6N7ZIJ9</accession>
<dbReference type="SUPFAM" id="SSF48403">
    <property type="entry name" value="Ankyrin repeat"/>
    <property type="match status" value="1"/>
</dbReference>
<evidence type="ECO:0000259" key="2">
    <source>
        <dbReference type="Pfam" id="PF15567"/>
    </source>
</evidence>
<dbReference type="InterPro" id="IPR036770">
    <property type="entry name" value="Ankyrin_rpt-contain_sf"/>
</dbReference>
<dbReference type="PROSITE" id="PS50088">
    <property type="entry name" value="ANK_REPEAT"/>
    <property type="match status" value="1"/>
</dbReference>
<dbReference type="AlphaFoldDB" id="A0A6N7ZIJ9"/>
<proteinExistence type="predicted"/>
<evidence type="ECO:0000256" key="1">
    <source>
        <dbReference type="PROSITE-ProRule" id="PRU00023"/>
    </source>
</evidence>
<protein>
    <recommendedName>
        <fullName evidence="2">Immunity protein 35 domain-containing protein</fullName>
    </recommendedName>
</protein>
<comment type="caution">
    <text evidence="3">The sequence shown here is derived from an EMBL/GenBank/DDBJ whole genome shotgun (WGS) entry which is preliminary data.</text>
</comment>
<evidence type="ECO:0000313" key="3">
    <source>
        <dbReference type="EMBL" id="MTG89242.1"/>
    </source>
</evidence>
<reference evidence="3 4" key="1">
    <citation type="submission" date="2019-11" db="EMBL/GenBank/DDBJ databases">
        <title>Cellulosimicrobium composti sp. nov. isolated from a compost.</title>
        <authorList>
            <person name="Yang Y."/>
        </authorList>
    </citation>
    <scope>NUCLEOTIDE SEQUENCE [LARGE SCALE GENOMIC DNA]</scope>
    <source>
        <strain evidence="3 4">BIT-GX5</strain>
    </source>
</reference>
<name>A0A6N7ZIJ9_9MICO</name>
<dbReference type="InterPro" id="IPR002110">
    <property type="entry name" value="Ankyrin_rpt"/>
</dbReference>
<dbReference type="Pfam" id="PF15567">
    <property type="entry name" value="Imm35"/>
    <property type="match status" value="1"/>
</dbReference>
<feature type="domain" description="Immunity protein 35" evidence="2">
    <location>
        <begin position="221"/>
        <end position="282"/>
    </location>
</feature>
<feature type="repeat" description="ANK" evidence="1">
    <location>
        <begin position="31"/>
        <end position="66"/>
    </location>
</feature>
<dbReference type="InterPro" id="IPR029082">
    <property type="entry name" value="Imm35"/>
</dbReference>
<dbReference type="Proteomes" id="UP000440668">
    <property type="component" value="Unassembled WGS sequence"/>
</dbReference>
<dbReference type="RefSeq" id="WP_155099098.1">
    <property type="nucleotide sequence ID" value="NZ_WMKA01000019.1"/>
</dbReference>
<keyword evidence="1" id="KW-0040">ANK repeat</keyword>
<dbReference type="Gene3D" id="1.25.40.20">
    <property type="entry name" value="Ankyrin repeat-containing domain"/>
    <property type="match status" value="1"/>
</dbReference>